<gene>
    <name evidence="1" type="ORF">HF086_002174</name>
</gene>
<dbReference type="AlphaFoldDB" id="A0A922MHE5"/>
<name>A0A922MHE5_SPOEX</name>
<sequence>MLQSRYWFVGIMSLVDPGLSSLRAHWSPPLFAELRKTALQALVCTIPLTDPKCVKEYGLIRRIMWYIEWYSENPYEISILYWCVRLLQAAIHLTRKPERDRAIRNLFDTHGIVILIR</sequence>
<proteinExistence type="predicted"/>
<evidence type="ECO:0000313" key="2">
    <source>
        <dbReference type="Proteomes" id="UP000814243"/>
    </source>
</evidence>
<dbReference type="EMBL" id="JACEFF010000498">
    <property type="protein sequence ID" value="KAH9636474.1"/>
    <property type="molecule type" value="Genomic_DNA"/>
</dbReference>
<organism evidence="1 2">
    <name type="scientific">Spodoptera exigua</name>
    <name type="common">Beet armyworm</name>
    <name type="synonym">Noctua fulgens</name>
    <dbReference type="NCBI Taxonomy" id="7107"/>
    <lineage>
        <taxon>Eukaryota</taxon>
        <taxon>Metazoa</taxon>
        <taxon>Ecdysozoa</taxon>
        <taxon>Arthropoda</taxon>
        <taxon>Hexapoda</taxon>
        <taxon>Insecta</taxon>
        <taxon>Pterygota</taxon>
        <taxon>Neoptera</taxon>
        <taxon>Endopterygota</taxon>
        <taxon>Lepidoptera</taxon>
        <taxon>Glossata</taxon>
        <taxon>Ditrysia</taxon>
        <taxon>Noctuoidea</taxon>
        <taxon>Noctuidae</taxon>
        <taxon>Amphipyrinae</taxon>
        <taxon>Spodoptera</taxon>
    </lineage>
</organism>
<comment type="caution">
    <text evidence="1">The sequence shown here is derived from an EMBL/GenBank/DDBJ whole genome shotgun (WGS) entry which is preliminary data.</text>
</comment>
<evidence type="ECO:0000313" key="1">
    <source>
        <dbReference type="EMBL" id="KAH9636474.1"/>
    </source>
</evidence>
<reference evidence="1" key="1">
    <citation type="journal article" date="2021" name="G3 (Bethesda)">
        <title>Genome and transcriptome analysis of the beet armyworm Spodoptera exigua reveals targets for pest control. .</title>
        <authorList>
            <person name="Simon S."/>
            <person name="Breeschoten T."/>
            <person name="Jansen H.J."/>
            <person name="Dirks R.P."/>
            <person name="Schranz M.E."/>
            <person name="Ros V.I.D."/>
        </authorList>
    </citation>
    <scope>NUCLEOTIDE SEQUENCE</scope>
    <source>
        <strain evidence="1">TB_SE_WUR_2020</strain>
    </source>
</reference>
<protein>
    <submittedName>
        <fullName evidence="1">Uncharacterized protein</fullName>
    </submittedName>
</protein>
<dbReference type="Proteomes" id="UP000814243">
    <property type="component" value="Unassembled WGS sequence"/>
</dbReference>
<accession>A0A922MHE5</accession>